<dbReference type="SUPFAM" id="SSF57756">
    <property type="entry name" value="Retrovirus zinc finger-like domains"/>
    <property type="match status" value="1"/>
</dbReference>
<dbReference type="PROSITE" id="PS50158">
    <property type="entry name" value="ZF_CCHC"/>
    <property type="match status" value="1"/>
</dbReference>
<feature type="domain" description="CCHC-type" evidence="2">
    <location>
        <begin position="102"/>
        <end position="117"/>
    </location>
</feature>
<keyword evidence="1" id="KW-0863">Zinc-finger</keyword>
<dbReference type="PANTHER" id="PTHR31286">
    <property type="entry name" value="GLYCINE-RICH CELL WALL STRUCTURAL PROTEIN 1.8-LIKE"/>
    <property type="match status" value="1"/>
</dbReference>
<dbReference type="InterPro" id="IPR036875">
    <property type="entry name" value="Znf_CCHC_sf"/>
</dbReference>
<evidence type="ECO:0000313" key="4">
    <source>
        <dbReference type="Proteomes" id="UP001497516"/>
    </source>
</evidence>
<keyword evidence="1" id="KW-0862">Zinc</keyword>
<gene>
    <name evidence="3" type="ORF">LTRI10_LOCUS45311</name>
</gene>
<dbReference type="Pfam" id="PF14392">
    <property type="entry name" value="zf-CCHC_4"/>
    <property type="match status" value="1"/>
</dbReference>
<keyword evidence="4" id="KW-1185">Reference proteome</keyword>
<dbReference type="GO" id="GO:0008270">
    <property type="term" value="F:zinc ion binding"/>
    <property type="evidence" value="ECO:0007669"/>
    <property type="project" value="UniProtKB-KW"/>
</dbReference>
<keyword evidence="1" id="KW-0479">Metal-binding</keyword>
<reference evidence="3 4" key="1">
    <citation type="submission" date="2024-04" db="EMBL/GenBank/DDBJ databases">
        <authorList>
            <person name="Fracassetti M."/>
        </authorList>
    </citation>
    <scope>NUCLEOTIDE SEQUENCE [LARGE SCALE GENOMIC DNA]</scope>
</reference>
<evidence type="ECO:0000256" key="1">
    <source>
        <dbReference type="PROSITE-ProRule" id="PRU00047"/>
    </source>
</evidence>
<accession>A0AAV2G4I4</accession>
<sequence>MVLKPVERDKEIAETDFSETDIWVQIRKLPPKMRTGRMAEKIGAMFGSLRVFDAEGSEPWSTYMRLRVSFNVTKPLRRGVLLANGKENIWYKVVYEKLPNFCYNCGILGHLRKNCKEEIVLEEEMQYGNWLRATSPVKKTRPKNRV</sequence>
<evidence type="ECO:0000313" key="3">
    <source>
        <dbReference type="EMBL" id="CAL1405529.1"/>
    </source>
</evidence>
<dbReference type="Proteomes" id="UP001497516">
    <property type="component" value="Chromosome 8"/>
</dbReference>
<name>A0AAV2G4I4_9ROSI</name>
<dbReference type="AlphaFoldDB" id="A0AAV2G4I4"/>
<dbReference type="InterPro" id="IPR025836">
    <property type="entry name" value="Zn_knuckle_CX2CX4HX4C"/>
</dbReference>
<proteinExistence type="predicted"/>
<protein>
    <recommendedName>
        <fullName evidence="2">CCHC-type domain-containing protein</fullName>
    </recommendedName>
</protein>
<dbReference type="EMBL" id="OZ034821">
    <property type="protein sequence ID" value="CAL1405529.1"/>
    <property type="molecule type" value="Genomic_DNA"/>
</dbReference>
<dbReference type="InterPro" id="IPR001878">
    <property type="entry name" value="Znf_CCHC"/>
</dbReference>
<dbReference type="InterPro" id="IPR040256">
    <property type="entry name" value="At4g02000-like"/>
</dbReference>
<evidence type="ECO:0000259" key="2">
    <source>
        <dbReference type="PROSITE" id="PS50158"/>
    </source>
</evidence>
<organism evidence="3 4">
    <name type="scientific">Linum trigynum</name>
    <dbReference type="NCBI Taxonomy" id="586398"/>
    <lineage>
        <taxon>Eukaryota</taxon>
        <taxon>Viridiplantae</taxon>
        <taxon>Streptophyta</taxon>
        <taxon>Embryophyta</taxon>
        <taxon>Tracheophyta</taxon>
        <taxon>Spermatophyta</taxon>
        <taxon>Magnoliopsida</taxon>
        <taxon>eudicotyledons</taxon>
        <taxon>Gunneridae</taxon>
        <taxon>Pentapetalae</taxon>
        <taxon>rosids</taxon>
        <taxon>fabids</taxon>
        <taxon>Malpighiales</taxon>
        <taxon>Linaceae</taxon>
        <taxon>Linum</taxon>
    </lineage>
</organism>
<dbReference type="PANTHER" id="PTHR31286:SF62">
    <property type="entry name" value="ZINC FINGER, CCHC-TYPE-LIKE PROTEIN"/>
    <property type="match status" value="1"/>
</dbReference>
<dbReference type="GO" id="GO:0003676">
    <property type="term" value="F:nucleic acid binding"/>
    <property type="evidence" value="ECO:0007669"/>
    <property type="project" value="InterPro"/>
</dbReference>